<evidence type="ECO:0000313" key="4">
    <source>
        <dbReference type="Proteomes" id="UP000790833"/>
    </source>
</evidence>
<keyword evidence="4" id="KW-1185">Reference proteome</keyword>
<dbReference type="AlphaFoldDB" id="A0A9P7V6Q5"/>
<proteinExistence type="predicted"/>
<dbReference type="PROSITE" id="PS50888">
    <property type="entry name" value="BHLH"/>
    <property type="match status" value="1"/>
</dbReference>
<dbReference type="OrthoDB" id="690068at2759"/>
<accession>A0A9P7V6Q5</accession>
<dbReference type="Gene3D" id="4.10.280.10">
    <property type="entry name" value="Helix-loop-helix DNA-binding domain"/>
    <property type="match status" value="1"/>
</dbReference>
<dbReference type="GeneID" id="66115172"/>
<dbReference type="RefSeq" id="XP_043047949.1">
    <property type="nucleotide sequence ID" value="XM_043192581.1"/>
</dbReference>
<sequence>MDFPDEGHIEPFVGLPRGGNSIRINKGELNDINKQLSRSFNSGGGGYLSTSNPTGGGGITKSRRASVYQPKLNDDDGSGGSSEKKKTDEINETIQVLLTLIPTDFFESESKKPENKDEDTFRPNGLKDGKPHKGQILTKSVEYIQHLQNLIDTNNRKEVELIVKLKKLQQQQSGNDSNSTITVGYTSAERALGEIGVGAAELAEEYFKQVIISNAYTKK</sequence>
<dbReference type="Proteomes" id="UP000790833">
    <property type="component" value="Unassembled WGS sequence"/>
</dbReference>
<dbReference type="SUPFAM" id="SSF47459">
    <property type="entry name" value="HLH, helix-loop-helix DNA-binding domain"/>
    <property type="match status" value="1"/>
</dbReference>
<dbReference type="SMART" id="SM00353">
    <property type="entry name" value="HLH"/>
    <property type="match status" value="1"/>
</dbReference>
<dbReference type="Pfam" id="PF00010">
    <property type="entry name" value="HLH"/>
    <property type="match status" value="1"/>
</dbReference>
<dbReference type="InterPro" id="IPR036638">
    <property type="entry name" value="HLH_DNA-bd_sf"/>
</dbReference>
<protein>
    <recommendedName>
        <fullName evidence="2">BHLH domain-containing protein</fullName>
    </recommendedName>
</protein>
<organism evidence="3 4">
    <name type="scientific">Scheffersomyces spartinae</name>
    <dbReference type="NCBI Taxonomy" id="45513"/>
    <lineage>
        <taxon>Eukaryota</taxon>
        <taxon>Fungi</taxon>
        <taxon>Dikarya</taxon>
        <taxon>Ascomycota</taxon>
        <taxon>Saccharomycotina</taxon>
        <taxon>Pichiomycetes</taxon>
        <taxon>Debaryomycetaceae</taxon>
        <taxon>Scheffersomyces</taxon>
    </lineage>
</organism>
<evidence type="ECO:0000313" key="3">
    <source>
        <dbReference type="EMBL" id="KAG7192399.1"/>
    </source>
</evidence>
<dbReference type="EMBL" id="JAHMUF010000018">
    <property type="protein sequence ID" value="KAG7192399.1"/>
    <property type="molecule type" value="Genomic_DNA"/>
</dbReference>
<dbReference type="GO" id="GO:0046983">
    <property type="term" value="F:protein dimerization activity"/>
    <property type="evidence" value="ECO:0007669"/>
    <property type="project" value="InterPro"/>
</dbReference>
<name>A0A9P7V6Q5_9ASCO</name>
<evidence type="ECO:0000259" key="2">
    <source>
        <dbReference type="PROSITE" id="PS50888"/>
    </source>
</evidence>
<dbReference type="InterPro" id="IPR011598">
    <property type="entry name" value="bHLH_dom"/>
</dbReference>
<comment type="caution">
    <text evidence="3">The sequence shown here is derived from an EMBL/GenBank/DDBJ whole genome shotgun (WGS) entry which is preliminary data.</text>
</comment>
<reference evidence="3" key="1">
    <citation type="submission" date="2021-03" db="EMBL/GenBank/DDBJ databases">
        <authorList>
            <person name="Palmer J.M."/>
        </authorList>
    </citation>
    <scope>NUCLEOTIDE SEQUENCE</scope>
    <source>
        <strain evidence="3">ARV_011</strain>
    </source>
</reference>
<feature type="region of interest" description="Disordered" evidence="1">
    <location>
        <begin position="107"/>
        <end position="132"/>
    </location>
</feature>
<feature type="compositionally biased region" description="Basic and acidic residues" evidence="1">
    <location>
        <begin position="108"/>
        <end position="131"/>
    </location>
</feature>
<feature type="region of interest" description="Disordered" evidence="1">
    <location>
        <begin position="35"/>
        <end position="89"/>
    </location>
</feature>
<evidence type="ECO:0000256" key="1">
    <source>
        <dbReference type="SAM" id="MobiDB-lite"/>
    </source>
</evidence>
<feature type="domain" description="BHLH" evidence="2">
    <location>
        <begin position="74"/>
        <end position="147"/>
    </location>
</feature>
<gene>
    <name evidence="3" type="ORF">KQ657_001798</name>
</gene>
<feature type="region of interest" description="Disordered" evidence="1">
    <location>
        <begin position="1"/>
        <end position="21"/>
    </location>
</feature>